<feature type="transmembrane region" description="Helical" evidence="1">
    <location>
        <begin position="9"/>
        <end position="27"/>
    </location>
</feature>
<organism evidence="2 3">
    <name type="scientific">Ureibacillus thermosphaericus</name>
    <dbReference type="NCBI Taxonomy" id="51173"/>
    <lineage>
        <taxon>Bacteria</taxon>
        <taxon>Bacillati</taxon>
        <taxon>Bacillota</taxon>
        <taxon>Bacilli</taxon>
        <taxon>Bacillales</taxon>
        <taxon>Caryophanaceae</taxon>
        <taxon>Ureibacillus</taxon>
    </lineage>
</organism>
<dbReference type="Proteomes" id="UP000557217">
    <property type="component" value="Unassembled WGS sequence"/>
</dbReference>
<evidence type="ECO:0000313" key="2">
    <source>
        <dbReference type="EMBL" id="MBB5149091.1"/>
    </source>
</evidence>
<proteinExistence type="predicted"/>
<keyword evidence="1" id="KW-0472">Membrane</keyword>
<dbReference type="AlphaFoldDB" id="A0A840PWJ1"/>
<accession>A0A840PWJ1</accession>
<dbReference type="RefSeq" id="WP_168412366.1">
    <property type="nucleotide sequence ID" value="NZ_JAAXPW010000015.1"/>
</dbReference>
<keyword evidence="1" id="KW-0812">Transmembrane</keyword>
<evidence type="ECO:0000256" key="1">
    <source>
        <dbReference type="SAM" id="Phobius"/>
    </source>
</evidence>
<reference evidence="2 3" key="1">
    <citation type="submission" date="2020-08" db="EMBL/GenBank/DDBJ databases">
        <title>Genomic Encyclopedia of Type Strains, Phase IV (KMG-IV): sequencing the most valuable type-strain genomes for metagenomic binning, comparative biology and taxonomic classification.</title>
        <authorList>
            <person name="Goeker M."/>
        </authorList>
    </citation>
    <scope>NUCLEOTIDE SEQUENCE [LARGE SCALE GENOMIC DNA]</scope>
    <source>
        <strain evidence="2 3">DSM 10633</strain>
    </source>
</reference>
<protein>
    <submittedName>
        <fullName evidence="2">Uncharacterized protein</fullName>
    </submittedName>
</protein>
<evidence type="ECO:0000313" key="3">
    <source>
        <dbReference type="Proteomes" id="UP000557217"/>
    </source>
</evidence>
<comment type="caution">
    <text evidence="2">The sequence shown here is derived from an EMBL/GenBank/DDBJ whole genome shotgun (WGS) entry which is preliminary data.</text>
</comment>
<gene>
    <name evidence="2" type="ORF">HNR36_001478</name>
</gene>
<sequence>MKKNIGSKLRVWLIIGFIVISNFLPYLPSWPTITVQAANDSIPMYDWTENTI</sequence>
<name>A0A840PWJ1_URETH</name>
<dbReference type="EMBL" id="JACHGZ010000014">
    <property type="protein sequence ID" value="MBB5149091.1"/>
    <property type="molecule type" value="Genomic_DNA"/>
</dbReference>
<keyword evidence="1" id="KW-1133">Transmembrane helix</keyword>
<keyword evidence="3" id="KW-1185">Reference proteome</keyword>